<evidence type="ECO:0000256" key="1">
    <source>
        <dbReference type="SAM" id="MobiDB-lite"/>
    </source>
</evidence>
<comment type="caution">
    <text evidence="2">The sequence shown here is derived from an EMBL/GenBank/DDBJ whole genome shotgun (WGS) entry which is preliminary data.</text>
</comment>
<feature type="region of interest" description="Disordered" evidence="1">
    <location>
        <begin position="1"/>
        <end position="64"/>
    </location>
</feature>
<evidence type="ECO:0008006" key="5">
    <source>
        <dbReference type="Google" id="ProtNLM"/>
    </source>
</evidence>
<feature type="region of interest" description="Disordered" evidence="1">
    <location>
        <begin position="125"/>
        <end position="150"/>
    </location>
</feature>
<feature type="compositionally biased region" description="Polar residues" evidence="1">
    <location>
        <begin position="33"/>
        <end position="42"/>
    </location>
</feature>
<feature type="compositionally biased region" description="Basic and acidic residues" evidence="1">
    <location>
        <begin position="1"/>
        <end position="15"/>
    </location>
</feature>
<feature type="region of interest" description="Disordered" evidence="1">
    <location>
        <begin position="182"/>
        <end position="252"/>
    </location>
</feature>
<gene>
    <name evidence="3" type="ORF">UXM345_LOCUS27927</name>
    <name evidence="2" type="ORF">XDN619_LOCUS20872</name>
</gene>
<proteinExistence type="predicted"/>
<organism evidence="2 4">
    <name type="scientific">Rotaria magnacalcarata</name>
    <dbReference type="NCBI Taxonomy" id="392030"/>
    <lineage>
        <taxon>Eukaryota</taxon>
        <taxon>Metazoa</taxon>
        <taxon>Spiralia</taxon>
        <taxon>Gnathifera</taxon>
        <taxon>Rotifera</taxon>
        <taxon>Eurotatoria</taxon>
        <taxon>Bdelloidea</taxon>
        <taxon>Philodinida</taxon>
        <taxon>Philodinidae</taxon>
        <taxon>Rotaria</taxon>
    </lineage>
</organism>
<feature type="compositionally biased region" description="Polar residues" evidence="1">
    <location>
        <begin position="128"/>
        <end position="142"/>
    </location>
</feature>
<accession>A0A816UQI9</accession>
<feature type="compositionally biased region" description="Polar residues" evidence="1">
    <location>
        <begin position="228"/>
        <end position="252"/>
    </location>
</feature>
<dbReference type="EMBL" id="CAJNRG010009294">
    <property type="protein sequence ID" value="CAF2111780.1"/>
    <property type="molecule type" value="Genomic_DNA"/>
</dbReference>
<evidence type="ECO:0000313" key="3">
    <source>
        <dbReference type="EMBL" id="CAF4199587.1"/>
    </source>
</evidence>
<dbReference type="Proteomes" id="UP000663887">
    <property type="component" value="Unassembled WGS sequence"/>
</dbReference>
<name>A0A816UQI9_9BILA</name>
<dbReference type="EMBL" id="CAJOBF010006210">
    <property type="protein sequence ID" value="CAF4199587.1"/>
    <property type="molecule type" value="Genomic_DNA"/>
</dbReference>
<sequence length="654" mass="75386">MTDPKDSEEVQKDNNNDSDNIPNDTDHIDIDSQKSPFNADPQTQKDFDSFSDENLNKPFFSGPLGGSPFSFGTSLFGSNSRRGFERVHRKFPTEPVMHNLGHNLKNDTSIPGPPIQSLHRQDPIKFDTSVNSGTQQHSQSNDKGLGDSQLDTPELLRKLFTQIQIGDLTVEQLNNAINKNFPKQAEPSVRPKFYSFNQSNNEPSYAHSYTDAQRDPNCFSVRQGPYKNYSQPDPQNFRDQYSPYRSQSTGSPSVQVINQHTLPVPDLSPFRSSDINMFDQYLIYFEEHCELYYPNRQNSWVQLLLKQVNKEIVNVMPPEAHFAWGYSLVVEYLRDYYSSTGSREETNPEMIFMRSSRRPNEALHLFSIRLIHLFKKAHPGQYHSYANSVVLIDKFVQGLDEDTKSFVIQNTIVQKTLDRPPPFRAYVELAERYEKEIRPKMHNSHNLSYPSAQKPYTPQYPYKQTQHTKAVQFGEPLTDTPYYDNNNYYQPTFDGANTQTFAGENSVSQVSHLSLQNDHGYIDNRLDNHNEPPQYHPQAQIHVEQNAEGQQRQNIPGVCNYCLRPGHYRKTCKLLEAKRQDPTSVWCSNCLMKNHRDIHCTAKVNNFVEPIKQISENPSHYPSSSFMNHSHTNHVETKYYHASRRSQLGNNAQS</sequence>
<dbReference type="AlphaFoldDB" id="A0A816UQI9"/>
<reference evidence="2" key="1">
    <citation type="submission" date="2021-02" db="EMBL/GenBank/DDBJ databases">
        <authorList>
            <person name="Nowell W R."/>
        </authorList>
    </citation>
    <scope>NUCLEOTIDE SEQUENCE</scope>
</reference>
<feature type="non-terminal residue" evidence="2">
    <location>
        <position position="654"/>
    </location>
</feature>
<evidence type="ECO:0000313" key="4">
    <source>
        <dbReference type="Proteomes" id="UP000663887"/>
    </source>
</evidence>
<protein>
    <recommendedName>
        <fullName evidence="5">CCHC-type domain-containing protein</fullName>
    </recommendedName>
</protein>
<evidence type="ECO:0000313" key="2">
    <source>
        <dbReference type="EMBL" id="CAF2111780.1"/>
    </source>
</evidence>
<dbReference type="Proteomes" id="UP000663842">
    <property type="component" value="Unassembled WGS sequence"/>
</dbReference>